<protein>
    <submittedName>
        <fullName evidence="2">Purine phosphorylase</fullName>
    </submittedName>
</protein>
<name>A0ABV1M0Y7_9NEIS</name>
<evidence type="ECO:0000313" key="3">
    <source>
        <dbReference type="Proteomes" id="UP001433638"/>
    </source>
</evidence>
<dbReference type="InterPro" id="IPR035994">
    <property type="entry name" value="Nucleoside_phosphorylase_sf"/>
</dbReference>
<dbReference type="Proteomes" id="UP001433638">
    <property type="component" value="Unassembled WGS sequence"/>
</dbReference>
<reference evidence="2" key="1">
    <citation type="submission" date="2024-06" db="EMBL/GenBank/DDBJ databases">
        <title>Genome sequence of Vogesella sp. MAHUQ-64.</title>
        <authorList>
            <person name="Huq M.A."/>
        </authorList>
    </citation>
    <scope>NUCLEOTIDE SEQUENCE</scope>
    <source>
        <strain evidence="2">MAHUQ-64</strain>
    </source>
</reference>
<keyword evidence="3" id="KW-1185">Reference proteome</keyword>
<accession>A0ABV1M0Y7</accession>
<dbReference type="EMBL" id="JBEFLD010000002">
    <property type="protein sequence ID" value="MEQ6289832.1"/>
    <property type="molecule type" value="Genomic_DNA"/>
</dbReference>
<comment type="caution">
    <text evidence="2">The sequence shown here is derived from an EMBL/GenBank/DDBJ whole genome shotgun (WGS) entry which is preliminary data.</text>
</comment>
<sequence length="213" mass="22615">MSICVLFPTASEAALFQRDGVHTVISGVGLTATAYSTLKTIQQQRPSLLILAGIAGMYPHADLAIGDVVLVASEVEADLGFFTPEGFTHLAHLPLDMDFVRRHTLPCHHLPAAAPFPLARSASLNAALAPFIDSRGVDIENMEGAAFFHVCREEGVPFLQLRAISNVVKPGHDDWDMAGAVQALTTGLHRLLDSLDTAEPAAQPSAMPGGFVP</sequence>
<organism evidence="2 3">
    <name type="scientific">Vogesella oryzagri</name>
    <dbReference type="NCBI Taxonomy" id="3160864"/>
    <lineage>
        <taxon>Bacteria</taxon>
        <taxon>Pseudomonadati</taxon>
        <taxon>Pseudomonadota</taxon>
        <taxon>Betaproteobacteria</taxon>
        <taxon>Neisseriales</taxon>
        <taxon>Chromobacteriaceae</taxon>
        <taxon>Vogesella</taxon>
    </lineage>
</organism>
<evidence type="ECO:0000313" key="2">
    <source>
        <dbReference type="EMBL" id="MEQ6289832.1"/>
    </source>
</evidence>
<proteinExistence type="predicted"/>
<gene>
    <name evidence="2" type="ORF">ABNW52_04305</name>
</gene>
<dbReference type="PANTHER" id="PTHR46832">
    <property type="entry name" value="5'-METHYLTHIOADENOSINE/S-ADENOSYLHOMOCYSTEINE NUCLEOSIDASE"/>
    <property type="match status" value="1"/>
</dbReference>
<dbReference type="RefSeq" id="WP_349584488.1">
    <property type="nucleotide sequence ID" value="NZ_JBEFLD010000002.1"/>
</dbReference>
<dbReference type="Pfam" id="PF01048">
    <property type="entry name" value="PNP_UDP_1"/>
    <property type="match status" value="1"/>
</dbReference>
<evidence type="ECO:0000259" key="1">
    <source>
        <dbReference type="Pfam" id="PF01048"/>
    </source>
</evidence>
<dbReference type="Gene3D" id="3.40.50.1580">
    <property type="entry name" value="Nucleoside phosphorylase domain"/>
    <property type="match status" value="1"/>
</dbReference>
<dbReference type="SUPFAM" id="SSF53167">
    <property type="entry name" value="Purine and uridine phosphorylases"/>
    <property type="match status" value="1"/>
</dbReference>
<dbReference type="PANTHER" id="PTHR46832:SF2">
    <property type="entry name" value="FUTALOSINE HYDROLASE"/>
    <property type="match status" value="1"/>
</dbReference>
<dbReference type="InterPro" id="IPR000845">
    <property type="entry name" value="Nucleoside_phosphorylase_d"/>
</dbReference>
<feature type="domain" description="Nucleoside phosphorylase" evidence="1">
    <location>
        <begin position="21"/>
        <end position="174"/>
    </location>
</feature>